<dbReference type="Gene3D" id="2.130.10.10">
    <property type="entry name" value="YVTN repeat-like/Quinoprotein amine dehydrogenase"/>
    <property type="match status" value="2"/>
</dbReference>
<proteinExistence type="predicted"/>
<keyword evidence="4" id="KW-0677">Repeat</keyword>
<evidence type="ECO:0000256" key="1">
    <source>
        <dbReference type="ARBA" id="ARBA00004496"/>
    </source>
</evidence>
<dbReference type="GO" id="GO:0097014">
    <property type="term" value="C:ciliary plasm"/>
    <property type="evidence" value="ECO:0007669"/>
    <property type="project" value="TreeGrafter"/>
</dbReference>
<dbReference type="SUPFAM" id="SSF50978">
    <property type="entry name" value="WD40 repeat-like"/>
    <property type="match status" value="1"/>
</dbReference>
<feature type="repeat" description="WD" evidence="5">
    <location>
        <begin position="269"/>
        <end position="291"/>
    </location>
</feature>
<dbReference type="PANTHER" id="PTHR12442">
    <property type="entry name" value="DYNEIN INTERMEDIATE CHAIN"/>
    <property type="match status" value="1"/>
</dbReference>
<comment type="caution">
    <text evidence="7">The sequence shown here is derived from an EMBL/GenBank/DDBJ whole genome shotgun (WGS) entry which is preliminary data.</text>
</comment>
<dbReference type="AlphaFoldDB" id="A0A2A4J725"/>
<feature type="compositionally biased region" description="Polar residues" evidence="6">
    <location>
        <begin position="26"/>
        <end position="44"/>
    </location>
</feature>
<dbReference type="GO" id="GO:0045504">
    <property type="term" value="F:dynein heavy chain binding"/>
    <property type="evidence" value="ECO:0007669"/>
    <property type="project" value="TreeGrafter"/>
</dbReference>
<keyword evidence="2" id="KW-0963">Cytoplasm</keyword>
<dbReference type="InterPro" id="IPR001680">
    <property type="entry name" value="WD40_rpt"/>
</dbReference>
<evidence type="ECO:0000256" key="4">
    <source>
        <dbReference type="ARBA" id="ARBA00022737"/>
    </source>
</evidence>
<dbReference type="GO" id="GO:0005868">
    <property type="term" value="C:cytoplasmic dynein complex"/>
    <property type="evidence" value="ECO:0007669"/>
    <property type="project" value="TreeGrafter"/>
</dbReference>
<reference evidence="7" key="1">
    <citation type="submission" date="2017-09" db="EMBL/GenBank/DDBJ databases">
        <title>Contemporary evolution of a Lepidopteran species, Heliothis virescens, in response to modern agricultural practices.</title>
        <authorList>
            <person name="Fritz M.L."/>
            <person name="Deyonke A.M."/>
            <person name="Papanicolaou A."/>
            <person name="Micinski S."/>
            <person name="Westbrook J."/>
            <person name="Gould F."/>
        </authorList>
    </citation>
    <scope>NUCLEOTIDE SEQUENCE [LARGE SCALE GENOMIC DNA]</scope>
    <source>
        <strain evidence="7">HvINT-</strain>
        <tissue evidence="7">Whole body</tissue>
    </source>
</reference>
<dbReference type="PROSITE" id="PS50082">
    <property type="entry name" value="WD_REPEATS_2"/>
    <property type="match status" value="2"/>
</dbReference>
<dbReference type="InterPro" id="IPR050687">
    <property type="entry name" value="Dynein_IC"/>
</dbReference>
<dbReference type="InterPro" id="IPR036322">
    <property type="entry name" value="WD40_repeat_dom_sf"/>
</dbReference>
<accession>A0A2A4J725</accession>
<dbReference type="GO" id="GO:0045503">
    <property type="term" value="F:dynein light chain binding"/>
    <property type="evidence" value="ECO:0007669"/>
    <property type="project" value="TreeGrafter"/>
</dbReference>
<comment type="subcellular location">
    <subcellularLocation>
        <location evidence="1">Cytoplasm</location>
    </subcellularLocation>
</comment>
<sequence>MSTLSGYDGDAVGFDAVKLSKREEINSSTQTTEFNESGVGSQTNEPKETGTLATADDLNAQDEILKEYPPPGLNEFLKKVVPKMLEQLDQSENELPYNSSDSEEEEVLTASLFQEIKLTDLPGIGGGDESRCVLDISWNRGGTSVAVSIGKNQHQNWCVDDGLIRIFTIKRTAGDTFVRSLDLAEKSCVTKVKYHPTEAALLAYGTTSGEVILCNLRNLDAILLTSPAGVHGSKRITWLYWADATLANTFLTMQIMNTGKRRGASDHILISGGCDGTINVWRVNATQKVFENVICYAINGSKNMNAPHITCFDFIKTYPLRPSDQKVPDDIFVVGASSGMFYLCKTKTFQPVGSSKMVDPVYEVFQGHMAYVLDVAFSSHKPGIFVSASIDSELRIYDINQPNPLKVICLDKPISCLAWMPNNPCVVILGLAKPQGQLLQVYSLNSGRVLPVEGLTGTGGAVSNITVNHCGICRIAAGDSDSNLHIWELPSRRIWLTQEHLDF</sequence>
<evidence type="ECO:0000256" key="2">
    <source>
        <dbReference type="ARBA" id="ARBA00022490"/>
    </source>
</evidence>
<organism evidence="7">
    <name type="scientific">Heliothis virescens</name>
    <name type="common">Tobacco budworm moth</name>
    <dbReference type="NCBI Taxonomy" id="7102"/>
    <lineage>
        <taxon>Eukaryota</taxon>
        <taxon>Metazoa</taxon>
        <taxon>Ecdysozoa</taxon>
        <taxon>Arthropoda</taxon>
        <taxon>Hexapoda</taxon>
        <taxon>Insecta</taxon>
        <taxon>Pterygota</taxon>
        <taxon>Neoptera</taxon>
        <taxon>Endopterygota</taxon>
        <taxon>Lepidoptera</taxon>
        <taxon>Glossata</taxon>
        <taxon>Ditrysia</taxon>
        <taxon>Noctuoidea</taxon>
        <taxon>Noctuidae</taxon>
        <taxon>Heliothinae</taxon>
        <taxon>Heliothis</taxon>
    </lineage>
</organism>
<dbReference type="SMART" id="SM00320">
    <property type="entry name" value="WD40"/>
    <property type="match status" value="4"/>
</dbReference>
<protein>
    <submittedName>
        <fullName evidence="7">Uncharacterized protein</fullName>
    </submittedName>
</protein>
<feature type="region of interest" description="Disordered" evidence="6">
    <location>
        <begin position="21"/>
        <end position="55"/>
    </location>
</feature>
<dbReference type="GO" id="GO:0042073">
    <property type="term" value="P:intraciliary transport"/>
    <property type="evidence" value="ECO:0007669"/>
    <property type="project" value="TreeGrafter"/>
</dbReference>
<dbReference type="InterPro" id="IPR015943">
    <property type="entry name" value="WD40/YVTN_repeat-like_dom_sf"/>
</dbReference>
<dbReference type="Pfam" id="PF00400">
    <property type="entry name" value="WD40"/>
    <property type="match status" value="1"/>
</dbReference>
<keyword evidence="3 5" id="KW-0853">WD repeat</keyword>
<evidence type="ECO:0000256" key="6">
    <source>
        <dbReference type="SAM" id="MobiDB-lite"/>
    </source>
</evidence>
<dbReference type="EMBL" id="NWSH01002937">
    <property type="protein sequence ID" value="PCG67250.1"/>
    <property type="molecule type" value="Genomic_DNA"/>
</dbReference>
<evidence type="ECO:0000256" key="3">
    <source>
        <dbReference type="ARBA" id="ARBA00022574"/>
    </source>
</evidence>
<gene>
    <name evidence="7" type="ORF">B5V51_6650</name>
</gene>
<feature type="repeat" description="WD" evidence="5">
    <location>
        <begin position="365"/>
        <end position="407"/>
    </location>
</feature>
<evidence type="ECO:0000256" key="5">
    <source>
        <dbReference type="PROSITE-ProRule" id="PRU00221"/>
    </source>
</evidence>
<name>A0A2A4J725_HELVI</name>
<evidence type="ECO:0000313" key="7">
    <source>
        <dbReference type="EMBL" id="PCG67250.1"/>
    </source>
</evidence>
<dbReference type="PANTHER" id="PTHR12442:SF26">
    <property type="entry name" value="CYTOPLASMIC DYNEIN 2 INTERMEDIATE CHAIN 2"/>
    <property type="match status" value="1"/>
</dbReference>
<dbReference type="STRING" id="7102.A0A2A4J725"/>